<dbReference type="AlphaFoldDB" id="A0A0F9Q0M1"/>
<feature type="domain" description="PD-(D/E)XK endonuclease-like" evidence="1">
    <location>
        <begin position="4"/>
        <end position="241"/>
    </location>
</feature>
<proteinExistence type="predicted"/>
<dbReference type="EMBL" id="LAZR01005552">
    <property type="protein sequence ID" value="KKM98987.1"/>
    <property type="molecule type" value="Genomic_DNA"/>
</dbReference>
<dbReference type="Pfam" id="PF12705">
    <property type="entry name" value="PDDEXK_1"/>
    <property type="match status" value="1"/>
</dbReference>
<protein>
    <recommendedName>
        <fullName evidence="1">PD-(D/E)XK endonuclease-like domain-containing protein</fullName>
    </recommendedName>
</protein>
<comment type="caution">
    <text evidence="2">The sequence shown here is derived from an EMBL/GenBank/DDBJ whole genome shotgun (WGS) entry which is preliminary data.</text>
</comment>
<reference evidence="2" key="1">
    <citation type="journal article" date="2015" name="Nature">
        <title>Complex archaea that bridge the gap between prokaryotes and eukaryotes.</title>
        <authorList>
            <person name="Spang A."/>
            <person name="Saw J.H."/>
            <person name="Jorgensen S.L."/>
            <person name="Zaremba-Niedzwiedzka K."/>
            <person name="Martijn J."/>
            <person name="Lind A.E."/>
            <person name="van Eijk R."/>
            <person name="Schleper C."/>
            <person name="Guy L."/>
            <person name="Ettema T.J."/>
        </authorList>
    </citation>
    <scope>NUCLEOTIDE SEQUENCE</scope>
</reference>
<dbReference type="Gene3D" id="3.90.320.10">
    <property type="match status" value="1"/>
</dbReference>
<gene>
    <name evidence="2" type="ORF">LCGC14_1152370</name>
</gene>
<organism evidence="2">
    <name type="scientific">marine sediment metagenome</name>
    <dbReference type="NCBI Taxonomy" id="412755"/>
    <lineage>
        <taxon>unclassified sequences</taxon>
        <taxon>metagenomes</taxon>
        <taxon>ecological metagenomes</taxon>
    </lineage>
</organism>
<dbReference type="InterPro" id="IPR011335">
    <property type="entry name" value="Restrct_endonuc-II-like"/>
</dbReference>
<evidence type="ECO:0000259" key="1">
    <source>
        <dbReference type="Pfam" id="PF12705"/>
    </source>
</evidence>
<accession>A0A0F9Q0M1</accession>
<dbReference type="SUPFAM" id="SSF52980">
    <property type="entry name" value="Restriction endonuclease-like"/>
    <property type="match status" value="1"/>
</dbReference>
<dbReference type="InterPro" id="IPR011604">
    <property type="entry name" value="PDDEXK-like_dom_sf"/>
</dbReference>
<dbReference type="InterPro" id="IPR038726">
    <property type="entry name" value="PDDEXK_AddAB-type"/>
</dbReference>
<name>A0A0F9Q0M1_9ZZZZ</name>
<evidence type="ECO:0000313" key="2">
    <source>
        <dbReference type="EMBL" id="KKM98987.1"/>
    </source>
</evidence>
<sequence>MSRVLNMEDAAGKAALQGTIVHQVFEWMGKLKRKNKTHIDPEWLLERSWDMHTAKNPHIEIRRTTSKGEAADFRKCRESVEVILNDDTYNPYKMENIIDSERWFSVEFPGEEWETHEGEQFRTRGFIDLVRELDKETIEIIDWKTGKRLDFYTRQPIDVLQLMREIQPRLYHLASCMIYSEYKNIVITFYYTSDGGPVTISLSLEDIPHTIAAIWAFFKRVEKDTLFRRNRSWKCRMCAYNKNDICTKVWSDLHTLGSEFVEQKYVDMTVEQQRADQLPDLMSKETKDVALEVYSM</sequence>